<evidence type="ECO:0000313" key="2">
    <source>
        <dbReference type="Proteomes" id="UP000193009"/>
    </source>
</evidence>
<dbReference type="EMBL" id="MSBD01000033">
    <property type="protein sequence ID" value="ORN29237.1"/>
    <property type="molecule type" value="Genomic_DNA"/>
</dbReference>
<protein>
    <submittedName>
        <fullName evidence="1">Uncharacterized protein</fullName>
    </submittedName>
</protein>
<keyword evidence="2" id="KW-1185">Reference proteome</keyword>
<comment type="caution">
    <text evidence="1">The sequence shown here is derived from an EMBL/GenBank/DDBJ whole genome shotgun (WGS) entry which is preliminary data.</text>
</comment>
<name>A0A1X1FEK9_9LACO</name>
<reference evidence="1 2" key="1">
    <citation type="journal article" date="2017" name="Front. Microbiol.">
        <title>The Histidine Decarboxylase Gene Cluster of Lactobacillus parabuchneri Was Gained by Horizontal Gene Transfer and Is Mobile within the Species.</title>
        <authorList>
            <person name="Wuthrich D."/>
            <person name="Berthoud H."/>
            <person name="Wechsler D."/>
            <person name="Eugster E."/>
            <person name="Irmler S."/>
            <person name="Bruggmann R."/>
        </authorList>
    </citation>
    <scope>NUCLEOTIDE SEQUENCE [LARGE SCALE GENOMIC DNA]</scope>
    <source>
        <strain evidence="1 2">FAM23169</strain>
    </source>
</reference>
<proteinExistence type="predicted"/>
<accession>A0A1X1FEK9</accession>
<gene>
    <name evidence="1" type="ORF">FAM23169_01300</name>
</gene>
<evidence type="ECO:0000313" key="1">
    <source>
        <dbReference type="EMBL" id="ORN29237.1"/>
    </source>
</evidence>
<dbReference type="STRING" id="152331.FAM21731_01355"/>
<dbReference type="Proteomes" id="UP000193009">
    <property type="component" value="Unassembled WGS sequence"/>
</dbReference>
<dbReference type="AlphaFoldDB" id="A0A1X1FEK9"/>
<sequence>MKSGSKLLIAFREFPVGERKLQFMIESRLGAVDAIPECLLDATIKRPATTIL</sequence>
<organism evidence="1 2">
    <name type="scientific">Lentilactobacillus parabuchneri</name>
    <dbReference type="NCBI Taxonomy" id="152331"/>
    <lineage>
        <taxon>Bacteria</taxon>
        <taxon>Bacillati</taxon>
        <taxon>Bacillota</taxon>
        <taxon>Bacilli</taxon>
        <taxon>Lactobacillales</taxon>
        <taxon>Lactobacillaceae</taxon>
        <taxon>Lentilactobacillus</taxon>
    </lineage>
</organism>
<dbReference type="KEGG" id="lpar:FAM21731_01355"/>